<dbReference type="Gene3D" id="1.10.10.10">
    <property type="entry name" value="Winged helix-like DNA-binding domain superfamily/Winged helix DNA-binding domain"/>
    <property type="match status" value="1"/>
</dbReference>
<keyword evidence="7" id="KW-1185">Reference proteome</keyword>
<evidence type="ECO:0000259" key="5">
    <source>
        <dbReference type="Pfam" id="PF08281"/>
    </source>
</evidence>
<dbReference type="NCBIfam" id="NF006550">
    <property type="entry name" value="PRK09047.1"/>
    <property type="match status" value="1"/>
</dbReference>
<evidence type="ECO:0000313" key="7">
    <source>
        <dbReference type="Proteomes" id="UP001150830"/>
    </source>
</evidence>
<dbReference type="InterPro" id="IPR013324">
    <property type="entry name" value="RNA_pol_sigma_r3/r4-like"/>
</dbReference>
<evidence type="ECO:0000313" key="6">
    <source>
        <dbReference type="EMBL" id="MCY0966908.1"/>
    </source>
</evidence>
<proteinExistence type="inferred from homology"/>
<dbReference type="SUPFAM" id="SSF88659">
    <property type="entry name" value="Sigma3 and sigma4 domains of RNA polymerase sigma factors"/>
    <property type="match status" value="1"/>
</dbReference>
<name>A0A9X3IV57_9GAMM</name>
<comment type="caution">
    <text evidence="6">The sequence shown here is derived from an EMBL/GenBank/DDBJ whole genome shotgun (WGS) entry which is preliminary data.</text>
</comment>
<dbReference type="GO" id="GO:0003677">
    <property type="term" value="F:DNA binding"/>
    <property type="evidence" value="ECO:0007669"/>
    <property type="project" value="InterPro"/>
</dbReference>
<keyword evidence="6" id="KW-0548">Nucleotidyltransferase</keyword>
<dbReference type="InterPro" id="IPR036388">
    <property type="entry name" value="WH-like_DNA-bd_sf"/>
</dbReference>
<dbReference type="Gene3D" id="1.10.1740.10">
    <property type="match status" value="1"/>
</dbReference>
<dbReference type="InterPro" id="IPR013325">
    <property type="entry name" value="RNA_pol_sigma_r2"/>
</dbReference>
<reference evidence="6" key="1">
    <citation type="submission" date="2022-11" db="EMBL/GenBank/DDBJ databases">
        <title>Parathalassolutuus dongxingensis gen. nov., sp. nov., a novel member of family Oceanospirillaceae isolated from a coastal shrimp pond in Guangxi, China.</title>
        <authorList>
            <person name="Chen H."/>
        </authorList>
    </citation>
    <scope>NUCLEOTIDE SEQUENCE</scope>
    <source>
        <strain evidence="6">G-43</strain>
    </source>
</reference>
<protein>
    <submittedName>
        <fullName evidence="6">RNA polymerase sigma factor</fullName>
        <ecNumber evidence="6">2.7.7.6</ecNumber>
    </submittedName>
</protein>
<accession>A0A9X3IV57</accession>
<keyword evidence="2" id="KW-0805">Transcription regulation</keyword>
<dbReference type="SUPFAM" id="SSF88946">
    <property type="entry name" value="Sigma2 domain of RNA polymerase sigma factors"/>
    <property type="match status" value="1"/>
</dbReference>
<dbReference type="Proteomes" id="UP001150830">
    <property type="component" value="Unassembled WGS sequence"/>
</dbReference>
<keyword evidence="3" id="KW-0731">Sigma factor</keyword>
<evidence type="ECO:0000256" key="2">
    <source>
        <dbReference type="ARBA" id="ARBA00023015"/>
    </source>
</evidence>
<dbReference type="GO" id="GO:0006352">
    <property type="term" value="P:DNA-templated transcription initiation"/>
    <property type="evidence" value="ECO:0007669"/>
    <property type="project" value="InterPro"/>
</dbReference>
<dbReference type="NCBIfam" id="TIGR02937">
    <property type="entry name" value="sigma70-ECF"/>
    <property type="match status" value="1"/>
</dbReference>
<dbReference type="EC" id="2.7.7.6" evidence="6"/>
<dbReference type="InterPro" id="IPR013249">
    <property type="entry name" value="RNA_pol_sigma70_r4_t2"/>
</dbReference>
<dbReference type="Pfam" id="PF08281">
    <property type="entry name" value="Sigma70_r4_2"/>
    <property type="match status" value="1"/>
</dbReference>
<sequence length="196" mass="23217">MNPELNLFLASIEKRAFRMARLATRQDDDALELVQEAMLRLVQQYGGRHSDEWKPLFYRILENCLTDWHRQQQRQRRWMFWRQPLPTDPHQDEADGDMETDHDDGDDLFSRFRSPEQALARERQQHAVLALLEQLPLQQQQCFLLRCWEGLSVQETATALGISDGSVKTHLHRVRQKLERLCADHQYDQEAQHETG</sequence>
<gene>
    <name evidence="6" type="ORF">OUO13_17155</name>
</gene>
<dbReference type="AlphaFoldDB" id="A0A9X3IV57"/>
<feature type="domain" description="RNA polymerase sigma factor 70 region 4 type 2" evidence="5">
    <location>
        <begin position="127"/>
        <end position="178"/>
    </location>
</feature>
<dbReference type="RefSeq" id="WP_283175116.1">
    <property type="nucleotide sequence ID" value="NZ_JAPNOA010000058.1"/>
</dbReference>
<dbReference type="GO" id="GO:0003899">
    <property type="term" value="F:DNA-directed RNA polymerase activity"/>
    <property type="evidence" value="ECO:0007669"/>
    <property type="project" value="UniProtKB-EC"/>
</dbReference>
<dbReference type="PANTHER" id="PTHR43133:SF64">
    <property type="entry name" value="ECF SIGMA FACTOR"/>
    <property type="match status" value="1"/>
</dbReference>
<keyword evidence="4" id="KW-0804">Transcription</keyword>
<dbReference type="PANTHER" id="PTHR43133">
    <property type="entry name" value="RNA POLYMERASE ECF-TYPE SIGMA FACTO"/>
    <property type="match status" value="1"/>
</dbReference>
<dbReference type="GO" id="GO:0016987">
    <property type="term" value="F:sigma factor activity"/>
    <property type="evidence" value="ECO:0007669"/>
    <property type="project" value="UniProtKB-KW"/>
</dbReference>
<evidence type="ECO:0000256" key="3">
    <source>
        <dbReference type="ARBA" id="ARBA00023082"/>
    </source>
</evidence>
<dbReference type="EMBL" id="JAPNOA010000058">
    <property type="protein sequence ID" value="MCY0966908.1"/>
    <property type="molecule type" value="Genomic_DNA"/>
</dbReference>
<keyword evidence="6" id="KW-0808">Transferase</keyword>
<dbReference type="InterPro" id="IPR039425">
    <property type="entry name" value="RNA_pol_sigma-70-like"/>
</dbReference>
<organism evidence="6 7">
    <name type="scientific">Parathalassolituus penaei</name>
    <dbReference type="NCBI Taxonomy" id="2997323"/>
    <lineage>
        <taxon>Bacteria</taxon>
        <taxon>Pseudomonadati</taxon>
        <taxon>Pseudomonadota</taxon>
        <taxon>Gammaproteobacteria</taxon>
        <taxon>Oceanospirillales</taxon>
        <taxon>Oceanospirillaceae</taxon>
        <taxon>Parathalassolituus</taxon>
    </lineage>
</organism>
<comment type="similarity">
    <text evidence="1">Belongs to the sigma-70 factor family. ECF subfamily.</text>
</comment>
<evidence type="ECO:0000256" key="4">
    <source>
        <dbReference type="ARBA" id="ARBA00023163"/>
    </source>
</evidence>
<evidence type="ECO:0000256" key="1">
    <source>
        <dbReference type="ARBA" id="ARBA00010641"/>
    </source>
</evidence>
<dbReference type="InterPro" id="IPR014284">
    <property type="entry name" value="RNA_pol_sigma-70_dom"/>
</dbReference>